<dbReference type="GO" id="GO:0005634">
    <property type="term" value="C:nucleus"/>
    <property type="evidence" value="ECO:0007669"/>
    <property type="project" value="UniProtKB-SubCell"/>
</dbReference>
<evidence type="ECO:0000313" key="10">
    <source>
        <dbReference type="Proteomes" id="UP001342314"/>
    </source>
</evidence>
<feature type="compositionally biased region" description="Polar residues" evidence="7">
    <location>
        <begin position="51"/>
        <end position="65"/>
    </location>
</feature>
<evidence type="ECO:0000313" key="9">
    <source>
        <dbReference type="EMBL" id="GJN91698.1"/>
    </source>
</evidence>
<dbReference type="CDD" id="cd00086">
    <property type="entry name" value="homeodomain"/>
    <property type="match status" value="1"/>
</dbReference>
<protein>
    <recommendedName>
        <fullName evidence="8">Homeobox domain-containing protein</fullName>
    </recommendedName>
</protein>
<sequence length="528" mass="56216">MWQVPPPGWTTQPAANSPVWAHSHQQPAQPPYAGPSYYGPPPPTPYGNPQHVTQQYDTPCSSTQPDLQMRQRTVSTDVAYHPYKPPSASSKPICFVDTTQQAAAAATSGSIDPLQQCRPKRKRITPEQLVKLVAIFDTTDSPSYEIRETLSTECGMTNREVQVWFQNRRAKPYSPQAQGGYLAGPSAPRHGPHPPATVSPPLPQGLPSPYYGVVTPPLTVTTPSLASPSSASVSSYFSRNDAPYTPSTGTLSSPAATFFRLTLDSPRLPPLSPTFGSESSIVSSPKASLPEALITLAPIRTPQTWNRLALPSAKSSPLSRPMHRRSISDSAAHAAMLPPATKEIVKASALARPAAVRLPSLRGLLNDDAQAPFGTSSAPTSPVDSLNPLPSTSRVVDEPQSGDAATGDESTYSYPPSAAALAARLQRPSLISRYSSLDIHRAPSRDRRVASVASSNGDGSVRMSIDEDTPSDGGETARGDDLSRRTSVDTEAAGEARLGLGMLVAAASELRADDEKEARYLAASKQMR</sequence>
<name>A0AAV5GND3_9BASI</name>
<dbReference type="InterPro" id="IPR051000">
    <property type="entry name" value="Homeobox_DNA-bind_prot"/>
</dbReference>
<keyword evidence="4 5" id="KW-0539">Nucleus</keyword>
<feature type="region of interest" description="Disordered" evidence="7">
    <location>
        <begin position="1"/>
        <end position="65"/>
    </location>
</feature>
<feature type="DNA-binding region" description="Homeobox" evidence="5">
    <location>
        <begin position="117"/>
        <end position="176"/>
    </location>
</feature>
<dbReference type="PANTHER" id="PTHR24324:SF5">
    <property type="entry name" value="HEMATOPOIETICALLY-EXPRESSED HOMEOBOX PROTEIN HHEX"/>
    <property type="match status" value="1"/>
</dbReference>
<evidence type="ECO:0000256" key="4">
    <source>
        <dbReference type="ARBA" id="ARBA00023242"/>
    </source>
</evidence>
<comment type="caution">
    <text evidence="9">The sequence shown here is derived from an EMBL/GenBank/DDBJ whole genome shotgun (WGS) entry which is preliminary data.</text>
</comment>
<dbReference type="AlphaFoldDB" id="A0AAV5GND3"/>
<feature type="compositionally biased region" description="Pro residues" evidence="7">
    <location>
        <begin position="28"/>
        <end position="46"/>
    </location>
</feature>
<evidence type="ECO:0000256" key="3">
    <source>
        <dbReference type="ARBA" id="ARBA00023155"/>
    </source>
</evidence>
<keyword evidence="3 5" id="KW-0371">Homeobox</keyword>
<feature type="domain" description="Homeobox" evidence="8">
    <location>
        <begin position="115"/>
        <end position="175"/>
    </location>
</feature>
<feature type="compositionally biased region" description="Basic and acidic residues" evidence="7">
    <location>
        <begin position="475"/>
        <end position="488"/>
    </location>
</feature>
<keyword evidence="2 5" id="KW-0238">DNA-binding</keyword>
<keyword evidence="10" id="KW-1185">Reference proteome</keyword>
<feature type="region of interest" description="Disordered" evidence="7">
    <location>
        <begin position="369"/>
        <end position="413"/>
    </location>
</feature>
<evidence type="ECO:0000256" key="7">
    <source>
        <dbReference type="SAM" id="MobiDB-lite"/>
    </source>
</evidence>
<dbReference type="GO" id="GO:0000978">
    <property type="term" value="F:RNA polymerase II cis-regulatory region sequence-specific DNA binding"/>
    <property type="evidence" value="ECO:0007669"/>
    <property type="project" value="TreeGrafter"/>
</dbReference>
<dbReference type="Proteomes" id="UP001342314">
    <property type="component" value="Unassembled WGS sequence"/>
</dbReference>
<feature type="compositionally biased region" description="Pro residues" evidence="7">
    <location>
        <begin position="193"/>
        <end position="204"/>
    </location>
</feature>
<proteinExistence type="predicted"/>
<dbReference type="Gene3D" id="1.10.10.60">
    <property type="entry name" value="Homeodomain-like"/>
    <property type="match status" value="1"/>
</dbReference>
<evidence type="ECO:0000256" key="5">
    <source>
        <dbReference type="PROSITE-ProRule" id="PRU00108"/>
    </source>
</evidence>
<feature type="region of interest" description="Disordered" evidence="7">
    <location>
        <begin position="443"/>
        <end position="494"/>
    </location>
</feature>
<reference evidence="9 10" key="1">
    <citation type="submission" date="2021-12" db="EMBL/GenBank/DDBJ databases">
        <title>High titer production of polyol ester of fatty acids by Rhodotorula paludigena BS15 towards product separation-free biomass refinery.</title>
        <authorList>
            <person name="Mano J."/>
            <person name="Ono H."/>
            <person name="Tanaka T."/>
            <person name="Naito K."/>
            <person name="Sushida H."/>
            <person name="Ike M."/>
            <person name="Tokuyasu K."/>
            <person name="Kitaoka M."/>
        </authorList>
    </citation>
    <scope>NUCLEOTIDE SEQUENCE [LARGE SCALE GENOMIC DNA]</scope>
    <source>
        <strain evidence="9 10">BS15</strain>
    </source>
</reference>
<accession>A0AAV5GND3</accession>
<dbReference type="Pfam" id="PF00046">
    <property type="entry name" value="Homeodomain"/>
    <property type="match status" value="1"/>
</dbReference>
<dbReference type="GO" id="GO:0030154">
    <property type="term" value="P:cell differentiation"/>
    <property type="evidence" value="ECO:0007669"/>
    <property type="project" value="TreeGrafter"/>
</dbReference>
<dbReference type="SMART" id="SM00389">
    <property type="entry name" value="HOX"/>
    <property type="match status" value="1"/>
</dbReference>
<feature type="compositionally biased region" description="Polar residues" evidence="7">
    <location>
        <begin position="373"/>
        <end position="394"/>
    </location>
</feature>
<comment type="subcellular location">
    <subcellularLocation>
        <location evidence="1 5 6">Nucleus</location>
    </subcellularLocation>
</comment>
<dbReference type="PANTHER" id="PTHR24324">
    <property type="entry name" value="HOMEOBOX PROTEIN HHEX"/>
    <property type="match status" value="1"/>
</dbReference>
<gene>
    <name evidence="9" type="ORF">Rhopal_004721-T1</name>
</gene>
<dbReference type="GO" id="GO:0006357">
    <property type="term" value="P:regulation of transcription by RNA polymerase II"/>
    <property type="evidence" value="ECO:0007669"/>
    <property type="project" value="TreeGrafter"/>
</dbReference>
<dbReference type="PROSITE" id="PS50071">
    <property type="entry name" value="HOMEOBOX_2"/>
    <property type="match status" value="1"/>
</dbReference>
<evidence type="ECO:0000256" key="1">
    <source>
        <dbReference type="ARBA" id="ARBA00004123"/>
    </source>
</evidence>
<evidence type="ECO:0000256" key="2">
    <source>
        <dbReference type="ARBA" id="ARBA00023125"/>
    </source>
</evidence>
<evidence type="ECO:0000259" key="8">
    <source>
        <dbReference type="PROSITE" id="PS50071"/>
    </source>
</evidence>
<organism evidence="9 10">
    <name type="scientific">Rhodotorula paludigena</name>
    <dbReference type="NCBI Taxonomy" id="86838"/>
    <lineage>
        <taxon>Eukaryota</taxon>
        <taxon>Fungi</taxon>
        <taxon>Dikarya</taxon>
        <taxon>Basidiomycota</taxon>
        <taxon>Pucciniomycotina</taxon>
        <taxon>Microbotryomycetes</taxon>
        <taxon>Sporidiobolales</taxon>
        <taxon>Sporidiobolaceae</taxon>
        <taxon>Rhodotorula</taxon>
    </lineage>
</organism>
<evidence type="ECO:0000256" key="6">
    <source>
        <dbReference type="RuleBase" id="RU000682"/>
    </source>
</evidence>
<dbReference type="EMBL" id="BQKY01000009">
    <property type="protein sequence ID" value="GJN91698.1"/>
    <property type="molecule type" value="Genomic_DNA"/>
</dbReference>
<feature type="region of interest" description="Disordered" evidence="7">
    <location>
        <begin position="174"/>
        <end position="204"/>
    </location>
</feature>
<dbReference type="InterPro" id="IPR001356">
    <property type="entry name" value="HD"/>
</dbReference>
<dbReference type="SUPFAM" id="SSF46689">
    <property type="entry name" value="Homeodomain-like"/>
    <property type="match status" value="1"/>
</dbReference>
<dbReference type="InterPro" id="IPR009057">
    <property type="entry name" value="Homeodomain-like_sf"/>
</dbReference>